<dbReference type="AlphaFoldDB" id="A0AAD5JD21"/>
<name>A0AAD5JD21_ACENE</name>
<keyword evidence="1" id="KW-0812">Transmembrane</keyword>
<gene>
    <name evidence="2" type="ORF">LWI28_010301</name>
</gene>
<reference evidence="2" key="2">
    <citation type="submission" date="2023-02" db="EMBL/GenBank/DDBJ databases">
        <authorList>
            <person name="Swenson N.G."/>
            <person name="Wegrzyn J.L."/>
            <person name="Mcevoy S.L."/>
        </authorList>
    </citation>
    <scope>NUCLEOTIDE SEQUENCE</scope>
    <source>
        <strain evidence="2">91603</strain>
        <tissue evidence="2">Leaf</tissue>
    </source>
</reference>
<keyword evidence="1" id="KW-1133">Transmembrane helix</keyword>
<protein>
    <submittedName>
        <fullName evidence="2">Uncharacterized protein</fullName>
    </submittedName>
</protein>
<evidence type="ECO:0000313" key="3">
    <source>
        <dbReference type="Proteomes" id="UP001064489"/>
    </source>
</evidence>
<keyword evidence="1" id="KW-0472">Membrane</keyword>
<dbReference type="Proteomes" id="UP001064489">
    <property type="component" value="Chromosome 1"/>
</dbReference>
<evidence type="ECO:0000313" key="2">
    <source>
        <dbReference type="EMBL" id="KAI9194940.1"/>
    </source>
</evidence>
<comment type="caution">
    <text evidence="2">The sequence shown here is derived from an EMBL/GenBank/DDBJ whole genome shotgun (WGS) entry which is preliminary data.</text>
</comment>
<reference evidence="2" key="1">
    <citation type="journal article" date="2022" name="Plant J.">
        <title>Strategies of tolerance reflected in two North American maple genomes.</title>
        <authorList>
            <person name="McEvoy S.L."/>
            <person name="Sezen U.U."/>
            <person name="Trouern-Trend A."/>
            <person name="McMahon S.M."/>
            <person name="Schaberg P.G."/>
            <person name="Yang J."/>
            <person name="Wegrzyn J.L."/>
            <person name="Swenson N.G."/>
        </authorList>
    </citation>
    <scope>NUCLEOTIDE SEQUENCE</scope>
    <source>
        <strain evidence="2">91603</strain>
    </source>
</reference>
<sequence>MKNTQISVFLCVEGVSSSPMAGVVGVRKVGLRIGDVDIVSMVSFTDGGVEEFIHARKQRKASCLQRRNLQQRVEEEMMLWFPLVYLSADILMLTWMVVGVN</sequence>
<dbReference type="EMBL" id="JAJSOW010000003">
    <property type="protein sequence ID" value="KAI9194940.1"/>
    <property type="molecule type" value="Genomic_DNA"/>
</dbReference>
<keyword evidence="3" id="KW-1185">Reference proteome</keyword>
<accession>A0AAD5JD21</accession>
<evidence type="ECO:0000256" key="1">
    <source>
        <dbReference type="SAM" id="Phobius"/>
    </source>
</evidence>
<proteinExistence type="predicted"/>
<feature type="transmembrane region" description="Helical" evidence="1">
    <location>
        <begin position="77"/>
        <end position="98"/>
    </location>
</feature>
<organism evidence="2 3">
    <name type="scientific">Acer negundo</name>
    <name type="common">Box elder</name>
    <dbReference type="NCBI Taxonomy" id="4023"/>
    <lineage>
        <taxon>Eukaryota</taxon>
        <taxon>Viridiplantae</taxon>
        <taxon>Streptophyta</taxon>
        <taxon>Embryophyta</taxon>
        <taxon>Tracheophyta</taxon>
        <taxon>Spermatophyta</taxon>
        <taxon>Magnoliopsida</taxon>
        <taxon>eudicotyledons</taxon>
        <taxon>Gunneridae</taxon>
        <taxon>Pentapetalae</taxon>
        <taxon>rosids</taxon>
        <taxon>malvids</taxon>
        <taxon>Sapindales</taxon>
        <taxon>Sapindaceae</taxon>
        <taxon>Hippocastanoideae</taxon>
        <taxon>Acereae</taxon>
        <taxon>Acer</taxon>
    </lineage>
</organism>